<keyword evidence="1" id="KW-1185">Reference proteome</keyword>
<protein>
    <submittedName>
        <fullName evidence="2">E4</fullName>
    </submittedName>
</protein>
<evidence type="ECO:0000313" key="1">
    <source>
        <dbReference type="Proteomes" id="UP000035642"/>
    </source>
</evidence>
<dbReference type="Proteomes" id="UP000035642">
    <property type="component" value="Unassembled WGS sequence"/>
</dbReference>
<dbReference type="WBParaSite" id="ACAC_0000145001-mRNA-1">
    <property type="protein sequence ID" value="ACAC_0000145001-mRNA-1"/>
    <property type="gene ID" value="ACAC_0000145001"/>
</dbReference>
<reference evidence="1" key="1">
    <citation type="submission" date="2012-09" db="EMBL/GenBank/DDBJ databases">
        <authorList>
            <person name="Martin A.A."/>
        </authorList>
    </citation>
    <scope>NUCLEOTIDE SEQUENCE</scope>
</reference>
<proteinExistence type="predicted"/>
<accession>A0A0K0CVR3</accession>
<reference evidence="2" key="2">
    <citation type="submission" date="2017-02" db="UniProtKB">
        <authorList>
            <consortium name="WormBaseParasite"/>
        </authorList>
    </citation>
    <scope>IDENTIFICATION</scope>
</reference>
<evidence type="ECO:0000313" key="2">
    <source>
        <dbReference type="WBParaSite" id="ACAC_0000145001-mRNA-1"/>
    </source>
</evidence>
<organism evidence="1 2">
    <name type="scientific">Angiostrongylus cantonensis</name>
    <name type="common">Rat lungworm</name>
    <dbReference type="NCBI Taxonomy" id="6313"/>
    <lineage>
        <taxon>Eukaryota</taxon>
        <taxon>Metazoa</taxon>
        <taxon>Ecdysozoa</taxon>
        <taxon>Nematoda</taxon>
        <taxon>Chromadorea</taxon>
        <taxon>Rhabditida</taxon>
        <taxon>Rhabditina</taxon>
        <taxon>Rhabditomorpha</taxon>
        <taxon>Strongyloidea</taxon>
        <taxon>Metastrongylidae</taxon>
        <taxon>Angiostrongylus</taxon>
    </lineage>
</organism>
<sequence>MPLTLLSELTRCWILGPLMCKLVAFLQRKHFHIVAYH</sequence>
<dbReference type="AlphaFoldDB" id="A0A0K0CVR3"/>
<name>A0A0K0CVR3_ANGCA</name>